<sequence>MECIDESQVFCPRFKGRGEVYCRSTSRERTLLEHEYLKLYNCDCPFKGATHRAAVFPSGLSAIGTVMSAHLLPYAAEKSNVIVLGDELYCDVARTAKNLCGANPGRMEVVTVDVTDKAALLGLFKKRGRQIRLFHFEMCTNPSGKIIDWSILPELRLLAPTCTFVCDNTWLSGGSGFNPLLHGADVVVESLTKHLSGGECIGGVALGRTEVMKPVLAQVKILGLFVPADRCRVFAKALTECPQRIATTSETAWRVAKKLEADPRVGRVMHPFLPSHPSHVLAVRYLDSCKGPSVVWFFVPVRKREVEKVIDYRKRSTGPLQFLTSYGGPGSRFHSWPKERPEDAYEQRHNVATEKGTDGSLLTLLTRTIEGWVRFLWPRPAEDSGGKEGSETMREKSGEPEQPRIGTWLRLSTGYLEPAETTLAALDEVLDELLGPLGEANEEGEGQRRGGGEGEETAAAGDAEPIGVLQSHAA</sequence>
<feature type="region of interest" description="Disordered" evidence="4">
    <location>
        <begin position="434"/>
        <end position="474"/>
    </location>
</feature>
<evidence type="ECO:0000313" key="5">
    <source>
        <dbReference type="EMBL" id="CEM48604.1"/>
    </source>
</evidence>
<accession>A0A0G4HVU1</accession>
<dbReference type="VEuPathDB" id="CryptoDB:Cvel_32413"/>
<dbReference type="Gene3D" id="3.90.1150.10">
    <property type="entry name" value="Aspartate Aminotransferase, domain 1"/>
    <property type="match status" value="1"/>
</dbReference>
<dbReference type="EMBL" id="CDMZ01004088">
    <property type="protein sequence ID" value="CEM48604.1"/>
    <property type="molecule type" value="Genomic_DNA"/>
</dbReference>
<evidence type="ECO:0000256" key="1">
    <source>
        <dbReference type="ARBA" id="ARBA00001933"/>
    </source>
</evidence>
<dbReference type="SUPFAM" id="SSF53383">
    <property type="entry name" value="PLP-dependent transferases"/>
    <property type="match status" value="1"/>
</dbReference>
<reference evidence="5" key="1">
    <citation type="submission" date="2014-11" db="EMBL/GenBank/DDBJ databases">
        <authorList>
            <person name="Otto D Thomas"/>
            <person name="Naeem Raeece"/>
        </authorList>
    </citation>
    <scope>NUCLEOTIDE SEQUENCE</scope>
</reference>
<evidence type="ECO:0000256" key="2">
    <source>
        <dbReference type="ARBA" id="ARBA00022898"/>
    </source>
</evidence>
<dbReference type="GO" id="GO:0019346">
    <property type="term" value="P:transsulfuration"/>
    <property type="evidence" value="ECO:0007669"/>
    <property type="project" value="InterPro"/>
</dbReference>
<evidence type="ECO:0008006" key="6">
    <source>
        <dbReference type="Google" id="ProtNLM"/>
    </source>
</evidence>
<comment type="similarity">
    <text evidence="3">Belongs to the trans-sulfuration enzymes family.</text>
</comment>
<dbReference type="InterPro" id="IPR015421">
    <property type="entry name" value="PyrdxlP-dep_Trfase_major"/>
</dbReference>
<dbReference type="InterPro" id="IPR015424">
    <property type="entry name" value="PyrdxlP-dep_Trfase"/>
</dbReference>
<feature type="compositionally biased region" description="Basic and acidic residues" evidence="4">
    <location>
        <begin position="380"/>
        <end position="402"/>
    </location>
</feature>
<keyword evidence="2 3" id="KW-0663">Pyridoxal phosphate</keyword>
<dbReference type="Pfam" id="PF01053">
    <property type="entry name" value="Cys_Met_Meta_PP"/>
    <property type="match status" value="1"/>
</dbReference>
<dbReference type="PANTHER" id="PTHR11808">
    <property type="entry name" value="TRANS-SULFURATION ENZYME FAMILY MEMBER"/>
    <property type="match status" value="1"/>
</dbReference>
<dbReference type="GO" id="GO:0005737">
    <property type="term" value="C:cytoplasm"/>
    <property type="evidence" value="ECO:0007669"/>
    <property type="project" value="TreeGrafter"/>
</dbReference>
<dbReference type="InterPro" id="IPR015422">
    <property type="entry name" value="PyrdxlP-dep_Trfase_small"/>
</dbReference>
<name>A0A0G4HVU1_9ALVE</name>
<evidence type="ECO:0000256" key="3">
    <source>
        <dbReference type="RuleBase" id="RU362118"/>
    </source>
</evidence>
<protein>
    <recommendedName>
        <fullName evidence="6">Cystathionine gamma-synthase</fullName>
    </recommendedName>
</protein>
<gene>
    <name evidence="5" type="ORF">Cvel_32413</name>
</gene>
<dbReference type="InterPro" id="IPR000277">
    <property type="entry name" value="Cys/Met-Metab_PyrdxlP-dep_enz"/>
</dbReference>
<dbReference type="GO" id="GO:0030170">
    <property type="term" value="F:pyridoxal phosphate binding"/>
    <property type="evidence" value="ECO:0007669"/>
    <property type="project" value="InterPro"/>
</dbReference>
<evidence type="ECO:0000256" key="4">
    <source>
        <dbReference type="SAM" id="MobiDB-lite"/>
    </source>
</evidence>
<dbReference type="Gene3D" id="3.40.640.10">
    <property type="entry name" value="Type I PLP-dependent aspartate aminotransferase-like (Major domain)"/>
    <property type="match status" value="1"/>
</dbReference>
<proteinExistence type="inferred from homology"/>
<feature type="region of interest" description="Disordered" evidence="4">
    <location>
        <begin position="380"/>
        <end position="406"/>
    </location>
</feature>
<organism evidence="5">
    <name type="scientific">Chromera velia CCMP2878</name>
    <dbReference type="NCBI Taxonomy" id="1169474"/>
    <lineage>
        <taxon>Eukaryota</taxon>
        <taxon>Sar</taxon>
        <taxon>Alveolata</taxon>
        <taxon>Colpodellida</taxon>
        <taxon>Chromeraceae</taxon>
        <taxon>Chromera</taxon>
    </lineage>
</organism>
<dbReference type="AlphaFoldDB" id="A0A0G4HVU1"/>
<dbReference type="GO" id="GO:0016846">
    <property type="term" value="F:carbon-sulfur lyase activity"/>
    <property type="evidence" value="ECO:0007669"/>
    <property type="project" value="TreeGrafter"/>
</dbReference>
<comment type="cofactor">
    <cofactor evidence="1 3">
        <name>pyridoxal 5'-phosphate</name>
        <dbReference type="ChEBI" id="CHEBI:597326"/>
    </cofactor>
</comment>
<dbReference type="PhylomeDB" id="A0A0G4HVU1"/>